<organism evidence="2 3">
    <name type="scientific">Heligmosomoides polygyrus</name>
    <name type="common">Parasitic roundworm</name>
    <dbReference type="NCBI Taxonomy" id="6339"/>
    <lineage>
        <taxon>Eukaryota</taxon>
        <taxon>Metazoa</taxon>
        <taxon>Ecdysozoa</taxon>
        <taxon>Nematoda</taxon>
        <taxon>Chromadorea</taxon>
        <taxon>Rhabditida</taxon>
        <taxon>Rhabditina</taxon>
        <taxon>Rhabditomorpha</taxon>
        <taxon>Strongyloidea</taxon>
        <taxon>Heligmosomidae</taxon>
        <taxon>Heligmosomoides</taxon>
    </lineage>
</organism>
<evidence type="ECO:0000313" key="1">
    <source>
        <dbReference type="EMBL" id="VDO87897.1"/>
    </source>
</evidence>
<sequence length="89" mass="9819">MDPPRSRDTKSVISVARGLHEEVRLTRWWAPWCFVDILRNPVGDGSRPAGVCELHYVAGPPNFRRLGLERLGSSNIAEARNPGGLLSIA</sequence>
<dbReference type="EMBL" id="UZAH01027030">
    <property type="protein sequence ID" value="VDO87897.1"/>
    <property type="molecule type" value="Genomic_DNA"/>
</dbReference>
<accession>A0A3P7ZUK6</accession>
<evidence type="ECO:0000313" key="2">
    <source>
        <dbReference type="Proteomes" id="UP000050761"/>
    </source>
</evidence>
<gene>
    <name evidence="1" type="ORF">HPBE_LOCUS11233</name>
</gene>
<reference evidence="1 2" key="1">
    <citation type="submission" date="2018-11" db="EMBL/GenBank/DDBJ databases">
        <authorList>
            <consortium name="Pathogen Informatics"/>
        </authorList>
    </citation>
    <scope>NUCLEOTIDE SEQUENCE [LARGE SCALE GENOMIC DNA]</scope>
</reference>
<dbReference type="AlphaFoldDB" id="A0A183FT72"/>
<evidence type="ECO:0000313" key="3">
    <source>
        <dbReference type="WBParaSite" id="HPBE_0001123201-mRNA-1"/>
    </source>
</evidence>
<keyword evidence="2" id="KW-1185">Reference proteome</keyword>
<accession>A0A183FT72</accession>
<name>A0A183FT72_HELPZ</name>
<reference evidence="3" key="2">
    <citation type="submission" date="2019-09" db="UniProtKB">
        <authorList>
            <consortium name="WormBaseParasite"/>
        </authorList>
    </citation>
    <scope>IDENTIFICATION</scope>
</reference>
<protein>
    <submittedName>
        <fullName evidence="3">GNAT family N-acetyltransferase</fullName>
    </submittedName>
</protein>
<proteinExistence type="predicted"/>
<dbReference type="WBParaSite" id="HPBE_0001123201-mRNA-1">
    <property type="protein sequence ID" value="HPBE_0001123201-mRNA-1"/>
    <property type="gene ID" value="HPBE_0001123201"/>
</dbReference>
<dbReference type="Proteomes" id="UP000050761">
    <property type="component" value="Unassembled WGS sequence"/>
</dbReference>